<reference evidence="2 3" key="1">
    <citation type="journal article" date="2021" name="Elife">
        <title>Chloroplast acquisition without the gene transfer in kleptoplastic sea slugs, Plakobranchus ocellatus.</title>
        <authorList>
            <person name="Maeda T."/>
            <person name="Takahashi S."/>
            <person name="Yoshida T."/>
            <person name="Shimamura S."/>
            <person name="Takaki Y."/>
            <person name="Nagai Y."/>
            <person name="Toyoda A."/>
            <person name="Suzuki Y."/>
            <person name="Arimoto A."/>
            <person name="Ishii H."/>
            <person name="Satoh N."/>
            <person name="Nishiyama T."/>
            <person name="Hasebe M."/>
            <person name="Maruyama T."/>
            <person name="Minagawa J."/>
            <person name="Obokata J."/>
            <person name="Shigenobu S."/>
        </authorList>
    </citation>
    <scope>NUCLEOTIDE SEQUENCE [LARGE SCALE GENOMIC DNA]</scope>
</reference>
<dbReference type="AlphaFoldDB" id="A0AAV4G1K9"/>
<gene>
    <name evidence="2" type="ORF">ElyMa_005872300</name>
</gene>
<dbReference type="Pfam" id="PF15920">
    <property type="entry name" value="WHAMM-JMY_N"/>
    <property type="match status" value="1"/>
</dbReference>
<organism evidence="2 3">
    <name type="scientific">Elysia marginata</name>
    <dbReference type="NCBI Taxonomy" id="1093978"/>
    <lineage>
        <taxon>Eukaryota</taxon>
        <taxon>Metazoa</taxon>
        <taxon>Spiralia</taxon>
        <taxon>Lophotrochozoa</taxon>
        <taxon>Mollusca</taxon>
        <taxon>Gastropoda</taxon>
        <taxon>Heterobranchia</taxon>
        <taxon>Euthyneura</taxon>
        <taxon>Panpulmonata</taxon>
        <taxon>Sacoglossa</taxon>
        <taxon>Placobranchoidea</taxon>
        <taxon>Plakobranchidae</taxon>
        <taxon>Elysia</taxon>
    </lineage>
</organism>
<comment type="caution">
    <text evidence="2">The sequence shown here is derived from an EMBL/GenBank/DDBJ whole genome shotgun (WGS) entry which is preliminary data.</text>
</comment>
<evidence type="ECO:0000313" key="3">
    <source>
        <dbReference type="Proteomes" id="UP000762676"/>
    </source>
</evidence>
<dbReference type="Proteomes" id="UP000762676">
    <property type="component" value="Unassembled WGS sequence"/>
</dbReference>
<protein>
    <submittedName>
        <fullName evidence="2">Histone-lysine N-methyltransferase SETMAR</fullName>
    </submittedName>
</protein>
<evidence type="ECO:0000259" key="1">
    <source>
        <dbReference type="Pfam" id="PF15920"/>
    </source>
</evidence>
<dbReference type="EMBL" id="BMAT01011802">
    <property type="protein sequence ID" value="GFR79352.1"/>
    <property type="molecule type" value="Genomic_DNA"/>
</dbReference>
<accession>A0AAV4G1K9</accession>
<evidence type="ECO:0000313" key="2">
    <source>
        <dbReference type="EMBL" id="GFR79352.1"/>
    </source>
</evidence>
<sequence>MDFKRATSFDDWIWVKDKAFSVQENLETSKYFVEWNALDNVFAVTNRIGSRGSQDVEDRSVTGAFSIPALHSIQATLHGINPAVPKLPASIPRQPKGLSAVFVGLQIPKNMKKACKDLESYFSVCATQVGSQVLNEVMFEAAAHTLDVYYEKMSDVYRNDLEQEDHKLQRVKISQRLLLRCQQDNGDEDTTHIGVRFGGDFRARNNLFDYLITDDETWDHLNTPETKRDSMTWKHPSSPVTKNFKVQRSAAEVMATVF</sequence>
<dbReference type="InterPro" id="IPR031808">
    <property type="entry name" value="JMY/WHAMM_N"/>
</dbReference>
<name>A0AAV4G1K9_9GAST</name>
<proteinExistence type="predicted"/>
<feature type="domain" description="JMY/WHAMM N-terminal" evidence="1">
    <location>
        <begin position="5"/>
        <end position="150"/>
    </location>
</feature>
<keyword evidence="3" id="KW-1185">Reference proteome</keyword>